<evidence type="ECO:0000256" key="3">
    <source>
        <dbReference type="ARBA" id="ARBA00023242"/>
    </source>
</evidence>
<dbReference type="Proteomes" id="UP000092600">
    <property type="component" value="Unassembled WGS sequence"/>
</dbReference>
<organism evidence="5 6">
    <name type="scientific">Ananas comosus</name>
    <name type="common">Pineapple</name>
    <name type="synonym">Ananas ananas</name>
    <dbReference type="NCBI Taxonomy" id="4615"/>
    <lineage>
        <taxon>Eukaryota</taxon>
        <taxon>Viridiplantae</taxon>
        <taxon>Streptophyta</taxon>
        <taxon>Embryophyta</taxon>
        <taxon>Tracheophyta</taxon>
        <taxon>Spermatophyta</taxon>
        <taxon>Magnoliopsida</taxon>
        <taxon>Liliopsida</taxon>
        <taxon>Poales</taxon>
        <taxon>Bromeliaceae</taxon>
        <taxon>Bromelioideae</taxon>
        <taxon>Ananas</taxon>
    </lineage>
</organism>
<feature type="region of interest" description="Disordered" evidence="4">
    <location>
        <begin position="1"/>
        <end position="172"/>
    </location>
</feature>
<feature type="compositionally biased region" description="Low complexity" evidence="4">
    <location>
        <begin position="80"/>
        <end position="111"/>
    </location>
</feature>
<dbReference type="Gene3D" id="1.25.40.10">
    <property type="entry name" value="Tetratricopeptide repeat domain"/>
    <property type="match status" value="2"/>
</dbReference>
<accession>A0A199UZS4</accession>
<comment type="similarity">
    <text evidence="2">Belongs to the NRDE2 family.</text>
</comment>
<dbReference type="STRING" id="4615.A0A199UZS4"/>
<keyword evidence="3" id="KW-0539">Nucleus</keyword>
<sequence>MPRRSPSSPKTSSSSSLNPNMAAEEGGGEREAIPKPSTPSLSPLFPLSSNPPNPNPTASSISSSGAAQWLSNPSFTFDVSAIPASGGAGAALPPELAISSSDDEAPSAAAEARAKSYDLVPSPSSPSPSSEEEERSSRRKERRRKKKRKRERGKEGVGEGASRKSGVRAWAGSERKPSKDYYFDAGGDRDNLAFGCIYRMDIARYKLHSLMERSGLNFQVRYRWRSSASHMDVDADQDGLDHKLRSGGRYYSAKYATVEKNKGFKHVKIIEKKMPSVVPDDYMPLESNLSSENGGDMSIPKGELEASWDDELIRKTRDFNKKSRDFPHDENVWLAFAEFQDKIASTQPQKAARLQTIEKKISILEKAVELNPDSEELLLCLLRSYHDRDTGSNILGKWEKILMQHLDSCRLWKEYLLFCQSEFSRFKVSEIRKSYSHAIQALSSSCDKLCRQDCQIADVHSSNSSLVQLELGLVDIFVSLCRFEWQTGYRELATGLFQAQIEYSLLCPTLLLTPYSKKRLFEHFWNSGGARIGEEGAVGWSKWLAKDEENRKNVIMQESSQEAEVGGWSGWFDPLSMKSEMNEELDNLIGPALADGNEEEHSDTEDGPLQEDVESLLKKLGIDIDAESNSEVKDVNTWKKWSLEELSRDNEQWMPVYESSESAHPDNPAQDGDEQLSRVILFDDVSDYLFSLSSEEARLSLLCQFVDFYGGKISQWTSTNKSSWLDRILSLETVPDDILKDLRGVWELVNKIQASSDHLSLESLMGSKSDSSTSTAMMKFLRNAILLSLDVFPRNHILEEALLVTEEILSAKRNLSSSSANASRALAKNLLKKDRQDLLLCGIYARREASHGNIDLGRKILDMALLSVDGVAQDLQENVPLLYLWYAEMELETSTSSCNIAESSLQRAVYILSCLGSKLKYTPFKNPISGPQVLRARQGFREQIKSLRYLWARGSITKGSVALVCSASLFETLTSGWSAGLEVIEETFSATLSGRRSSSLELETLWIYYVGLLQKHSKQLKFSKVRGSITEGLQIYPNNSKTYAAMLGLSCRYMVSNKVRLLLDKCIERNPSVIAWLFALSFEWDKPGSSSRIHGLFERALANNKLQKSVLLWRCYLAYEADIVRNPSAARRVFFRAIHACPWSKRLWLDGFQKLSSILTLKELSDLQEVMRDKELNIRTDIYEILLQDETEA</sequence>
<dbReference type="SUPFAM" id="SSF48452">
    <property type="entry name" value="TPR-like"/>
    <property type="match status" value="1"/>
</dbReference>
<dbReference type="GO" id="GO:1902369">
    <property type="term" value="P:negative regulation of RNA catabolic process"/>
    <property type="evidence" value="ECO:0007669"/>
    <property type="project" value="TreeGrafter"/>
</dbReference>
<feature type="compositionally biased region" description="Basic residues" evidence="4">
    <location>
        <begin position="137"/>
        <end position="151"/>
    </location>
</feature>
<dbReference type="AlphaFoldDB" id="A0A199UZS4"/>
<dbReference type="InterPro" id="IPR011990">
    <property type="entry name" value="TPR-like_helical_dom_sf"/>
</dbReference>
<name>A0A199UZS4_ANACO</name>
<reference evidence="5 6" key="1">
    <citation type="journal article" date="2016" name="DNA Res.">
        <title>The draft genome of MD-2 pineapple using hybrid error correction of long reads.</title>
        <authorList>
            <person name="Redwan R.M."/>
            <person name="Saidin A."/>
            <person name="Kumar S.V."/>
        </authorList>
    </citation>
    <scope>NUCLEOTIDE SEQUENCE [LARGE SCALE GENOMIC DNA]</scope>
    <source>
        <strain evidence="6">cv. MD2</strain>
        <tissue evidence="5">Leaf</tissue>
    </source>
</reference>
<comment type="caution">
    <text evidence="5">The sequence shown here is derived from an EMBL/GenBank/DDBJ whole genome shotgun (WGS) entry which is preliminary data.</text>
</comment>
<evidence type="ECO:0000256" key="1">
    <source>
        <dbReference type="ARBA" id="ARBA00004123"/>
    </source>
</evidence>
<proteinExistence type="inferred from homology"/>
<evidence type="ECO:0000313" key="6">
    <source>
        <dbReference type="Proteomes" id="UP000092600"/>
    </source>
</evidence>
<feature type="compositionally biased region" description="Low complexity" evidence="4">
    <location>
        <begin position="34"/>
        <end position="48"/>
    </location>
</feature>
<dbReference type="PANTHER" id="PTHR13471:SF0">
    <property type="entry name" value="NUCLEAR EXOSOME REGULATOR NRDE2"/>
    <property type="match status" value="1"/>
</dbReference>
<dbReference type="GO" id="GO:0031048">
    <property type="term" value="P:regulatory ncRNA-mediated heterochromatin formation"/>
    <property type="evidence" value="ECO:0007669"/>
    <property type="project" value="TreeGrafter"/>
</dbReference>
<dbReference type="EMBL" id="LSRQ01004043">
    <property type="protein sequence ID" value="OAY70145.1"/>
    <property type="molecule type" value="Genomic_DNA"/>
</dbReference>
<feature type="compositionally biased region" description="Low complexity" evidence="4">
    <location>
        <begin position="1"/>
        <end position="16"/>
    </location>
</feature>
<dbReference type="Pfam" id="PF08424">
    <property type="entry name" value="NRDE-2"/>
    <property type="match status" value="1"/>
</dbReference>
<dbReference type="InterPro" id="IPR013633">
    <property type="entry name" value="NRDE-2"/>
</dbReference>
<dbReference type="GO" id="GO:0071013">
    <property type="term" value="C:catalytic step 2 spliceosome"/>
    <property type="evidence" value="ECO:0007669"/>
    <property type="project" value="TreeGrafter"/>
</dbReference>
<evidence type="ECO:0000256" key="2">
    <source>
        <dbReference type="ARBA" id="ARBA00009265"/>
    </source>
</evidence>
<comment type="subcellular location">
    <subcellularLocation>
        <location evidence="1">Nucleus</location>
    </subcellularLocation>
</comment>
<protein>
    <submittedName>
        <fullName evidence="5">Protein NRDE</fullName>
    </submittedName>
</protein>
<gene>
    <name evidence="5" type="ORF">ACMD2_16832</name>
</gene>
<dbReference type="SMART" id="SM00386">
    <property type="entry name" value="HAT"/>
    <property type="match status" value="5"/>
</dbReference>
<dbReference type="GO" id="GO:0006396">
    <property type="term" value="P:RNA processing"/>
    <property type="evidence" value="ECO:0007669"/>
    <property type="project" value="InterPro"/>
</dbReference>
<evidence type="ECO:0000256" key="4">
    <source>
        <dbReference type="SAM" id="MobiDB-lite"/>
    </source>
</evidence>
<dbReference type="PANTHER" id="PTHR13471">
    <property type="entry name" value="TETRATRICOPEPTIDE-LIKE HELICAL"/>
    <property type="match status" value="1"/>
</dbReference>
<evidence type="ECO:0000313" key="5">
    <source>
        <dbReference type="EMBL" id="OAY70145.1"/>
    </source>
</evidence>
<dbReference type="InterPro" id="IPR003107">
    <property type="entry name" value="HAT"/>
</dbReference>
<feature type="compositionally biased region" description="Polar residues" evidence="4">
    <location>
        <begin position="65"/>
        <end position="77"/>
    </location>
</feature>